<protein>
    <recommendedName>
        <fullName evidence="5">Lipoprotein</fullName>
    </recommendedName>
</protein>
<sequence>MRTALAPLLLLAAALPLAACGGGGDPKKDARPSGATPFTGTWRSAAGGDVGNGGTVLTVDAAGALTFKTSLDCTGKVAKAAADYRFTFDCGTSKFDGTAPAPKSGAFTMTWTDGDTSEFRA</sequence>
<keyword evidence="2" id="KW-0732">Signal</keyword>
<evidence type="ECO:0000313" key="3">
    <source>
        <dbReference type="EMBL" id="MBW8480942.1"/>
    </source>
</evidence>
<dbReference type="RefSeq" id="WP_220162304.1">
    <property type="nucleotide sequence ID" value="NZ_JAIBOA010000001.1"/>
</dbReference>
<dbReference type="Proteomes" id="UP000774570">
    <property type="component" value="Unassembled WGS sequence"/>
</dbReference>
<evidence type="ECO:0000256" key="1">
    <source>
        <dbReference type="SAM" id="MobiDB-lite"/>
    </source>
</evidence>
<reference evidence="3 4" key="1">
    <citation type="submission" date="2021-07" db="EMBL/GenBank/DDBJ databases">
        <title>Actinomadura sp. PM05-2 isolated from lichen.</title>
        <authorList>
            <person name="Somphong A."/>
            <person name="Phongsopitanun W."/>
            <person name="Tanasupawat S."/>
            <person name="Peongsungnone V."/>
        </authorList>
    </citation>
    <scope>NUCLEOTIDE SEQUENCE [LARGE SCALE GENOMIC DNA]</scope>
    <source>
        <strain evidence="3 4">PM05-2</strain>
    </source>
</reference>
<evidence type="ECO:0000313" key="4">
    <source>
        <dbReference type="Proteomes" id="UP000774570"/>
    </source>
</evidence>
<comment type="caution">
    <text evidence="3">The sequence shown here is derived from an EMBL/GenBank/DDBJ whole genome shotgun (WGS) entry which is preliminary data.</text>
</comment>
<feature type="chain" id="PRO_5047016606" description="Lipoprotein" evidence="2">
    <location>
        <begin position="20"/>
        <end position="121"/>
    </location>
</feature>
<gene>
    <name evidence="3" type="ORF">K1Y72_01080</name>
</gene>
<evidence type="ECO:0008006" key="5">
    <source>
        <dbReference type="Google" id="ProtNLM"/>
    </source>
</evidence>
<name>A0ABS7FMY2_9ACTN</name>
<feature type="region of interest" description="Disordered" evidence="1">
    <location>
        <begin position="22"/>
        <end position="49"/>
    </location>
</feature>
<accession>A0ABS7FMY2</accession>
<evidence type="ECO:0000256" key="2">
    <source>
        <dbReference type="SAM" id="SignalP"/>
    </source>
</evidence>
<keyword evidence="4" id="KW-1185">Reference proteome</keyword>
<dbReference type="EMBL" id="JAIBOA010000001">
    <property type="protein sequence ID" value="MBW8480942.1"/>
    <property type="molecule type" value="Genomic_DNA"/>
</dbReference>
<proteinExistence type="predicted"/>
<feature type="signal peptide" evidence="2">
    <location>
        <begin position="1"/>
        <end position="19"/>
    </location>
</feature>
<organism evidence="3 4">
    <name type="scientific">Actinomadura parmotrematis</name>
    <dbReference type="NCBI Taxonomy" id="2864039"/>
    <lineage>
        <taxon>Bacteria</taxon>
        <taxon>Bacillati</taxon>
        <taxon>Actinomycetota</taxon>
        <taxon>Actinomycetes</taxon>
        <taxon>Streptosporangiales</taxon>
        <taxon>Thermomonosporaceae</taxon>
        <taxon>Actinomadura</taxon>
    </lineage>
</organism>